<dbReference type="InterPro" id="IPR046886">
    <property type="entry name" value="RsmE_MTase_dom"/>
</dbReference>
<name>A0ABN1AS75_9BACI</name>
<dbReference type="PANTHER" id="PTHR30027">
    <property type="entry name" value="RIBOSOMAL RNA SMALL SUBUNIT METHYLTRANSFERASE E"/>
    <property type="match status" value="1"/>
</dbReference>
<dbReference type="SUPFAM" id="SSF75217">
    <property type="entry name" value="alpha/beta knot"/>
    <property type="match status" value="1"/>
</dbReference>
<evidence type="ECO:0000259" key="13">
    <source>
        <dbReference type="Pfam" id="PF04452"/>
    </source>
</evidence>
<dbReference type="InterPro" id="IPR006700">
    <property type="entry name" value="RsmE"/>
</dbReference>
<evidence type="ECO:0000256" key="1">
    <source>
        <dbReference type="ARBA" id="ARBA00004496"/>
    </source>
</evidence>
<gene>
    <name evidence="15" type="ORF">GCM10008986_04670</name>
</gene>
<keyword evidence="9 12" id="KW-0949">S-adenosyl-L-methionine</keyword>
<evidence type="ECO:0000256" key="9">
    <source>
        <dbReference type="ARBA" id="ARBA00022691"/>
    </source>
</evidence>
<dbReference type="Pfam" id="PF04452">
    <property type="entry name" value="Methyltrans_RNA"/>
    <property type="match status" value="1"/>
</dbReference>
<keyword evidence="5 12" id="KW-0963">Cytoplasm</keyword>
<comment type="caution">
    <text evidence="15">The sequence shown here is derived from an EMBL/GenBank/DDBJ whole genome shotgun (WGS) entry which is preliminary data.</text>
</comment>
<evidence type="ECO:0000256" key="6">
    <source>
        <dbReference type="ARBA" id="ARBA00022552"/>
    </source>
</evidence>
<dbReference type="Gene3D" id="2.40.240.20">
    <property type="entry name" value="Hypothetical PUA domain-like, domain 1"/>
    <property type="match status" value="1"/>
</dbReference>
<evidence type="ECO:0000256" key="11">
    <source>
        <dbReference type="ARBA" id="ARBA00047944"/>
    </source>
</evidence>
<proteinExistence type="inferred from homology"/>
<comment type="catalytic activity">
    <reaction evidence="11 12">
        <text>uridine(1498) in 16S rRNA + S-adenosyl-L-methionine = N(3)-methyluridine(1498) in 16S rRNA + S-adenosyl-L-homocysteine + H(+)</text>
        <dbReference type="Rhea" id="RHEA:42920"/>
        <dbReference type="Rhea" id="RHEA-COMP:10283"/>
        <dbReference type="Rhea" id="RHEA-COMP:10284"/>
        <dbReference type="ChEBI" id="CHEBI:15378"/>
        <dbReference type="ChEBI" id="CHEBI:57856"/>
        <dbReference type="ChEBI" id="CHEBI:59789"/>
        <dbReference type="ChEBI" id="CHEBI:65315"/>
        <dbReference type="ChEBI" id="CHEBI:74502"/>
        <dbReference type="EC" id="2.1.1.193"/>
    </reaction>
</comment>
<dbReference type="CDD" id="cd18084">
    <property type="entry name" value="RsmE-like"/>
    <property type="match status" value="1"/>
</dbReference>
<organism evidence="15 16">
    <name type="scientific">Salinibacillus aidingensis</name>
    <dbReference type="NCBI Taxonomy" id="237684"/>
    <lineage>
        <taxon>Bacteria</taxon>
        <taxon>Bacillati</taxon>
        <taxon>Bacillota</taxon>
        <taxon>Bacilli</taxon>
        <taxon>Bacillales</taxon>
        <taxon>Bacillaceae</taxon>
        <taxon>Salinibacillus</taxon>
    </lineage>
</organism>
<evidence type="ECO:0000313" key="16">
    <source>
        <dbReference type="Proteomes" id="UP001500880"/>
    </source>
</evidence>
<comment type="function">
    <text evidence="10 12">Specifically methylates the N3 position of the uracil ring of uridine 1498 (m3U1498) in 16S rRNA. Acts on the fully assembled 30S ribosomal subunit.</text>
</comment>
<dbReference type="RefSeq" id="WP_343837119.1">
    <property type="nucleotide sequence ID" value="NZ_BAAADO010000001.1"/>
</dbReference>
<keyword evidence="8 12" id="KW-0808">Transferase</keyword>
<dbReference type="Gene3D" id="3.40.1280.10">
    <property type="match status" value="1"/>
</dbReference>
<dbReference type="InterPro" id="IPR029026">
    <property type="entry name" value="tRNA_m1G_MTases_N"/>
</dbReference>
<evidence type="ECO:0000313" key="15">
    <source>
        <dbReference type="EMBL" id="GAA0482800.1"/>
    </source>
</evidence>
<evidence type="ECO:0000256" key="7">
    <source>
        <dbReference type="ARBA" id="ARBA00022603"/>
    </source>
</evidence>
<dbReference type="SUPFAM" id="SSF88697">
    <property type="entry name" value="PUA domain-like"/>
    <property type="match status" value="1"/>
</dbReference>
<feature type="domain" description="Ribosomal RNA small subunit methyltransferase E methyltransferase" evidence="13">
    <location>
        <begin position="73"/>
        <end position="242"/>
    </location>
</feature>
<keyword evidence="7 12" id="KW-0489">Methyltransferase</keyword>
<evidence type="ECO:0000259" key="14">
    <source>
        <dbReference type="Pfam" id="PF20260"/>
    </source>
</evidence>
<dbReference type="InterPro" id="IPR015947">
    <property type="entry name" value="PUA-like_sf"/>
</dbReference>
<evidence type="ECO:0000256" key="5">
    <source>
        <dbReference type="ARBA" id="ARBA00022490"/>
    </source>
</evidence>
<dbReference type="Pfam" id="PF20260">
    <property type="entry name" value="PUA_4"/>
    <property type="match status" value="1"/>
</dbReference>
<comment type="subcellular location">
    <subcellularLocation>
        <location evidence="1 12">Cytoplasm</location>
    </subcellularLocation>
</comment>
<evidence type="ECO:0000256" key="3">
    <source>
        <dbReference type="ARBA" id="ARBA00012328"/>
    </source>
</evidence>
<evidence type="ECO:0000256" key="12">
    <source>
        <dbReference type="PIRNR" id="PIRNR015601"/>
    </source>
</evidence>
<accession>A0ABN1AS75</accession>
<comment type="similarity">
    <text evidence="2 12">Belongs to the RNA methyltransferase RsmE family.</text>
</comment>
<evidence type="ECO:0000256" key="8">
    <source>
        <dbReference type="ARBA" id="ARBA00022679"/>
    </source>
</evidence>
<dbReference type="PIRSF" id="PIRSF015601">
    <property type="entry name" value="MTase_slr0722"/>
    <property type="match status" value="1"/>
</dbReference>
<dbReference type="Proteomes" id="UP001500880">
    <property type="component" value="Unassembled WGS sequence"/>
</dbReference>
<protein>
    <recommendedName>
        <fullName evidence="4 12">Ribosomal RNA small subunit methyltransferase E</fullName>
        <ecNumber evidence="3 12">2.1.1.193</ecNumber>
    </recommendedName>
</protein>
<evidence type="ECO:0000256" key="2">
    <source>
        <dbReference type="ARBA" id="ARBA00005528"/>
    </source>
</evidence>
<dbReference type="NCBIfam" id="TIGR00046">
    <property type="entry name" value="RsmE family RNA methyltransferase"/>
    <property type="match status" value="1"/>
</dbReference>
<dbReference type="PANTHER" id="PTHR30027:SF3">
    <property type="entry name" value="16S RRNA (URACIL(1498)-N(3))-METHYLTRANSFERASE"/>
    <property type="match status" value="1"/>
</dbReference>
<dbReference type="InterPro" id="IPR046887">
    <property type="entry name" value="RsmE_PUA-like"/>
</dbReference>
<evidence type="ECO:0000256" key="4">
    <source>
        <dbReference type="ARBA" id="ARBA00013673"/>
    </source>
</evidence>
<evidence type="ECO:0000256" key="10">
    <source>
        <dbReference type="ARBA" id="ARBA00025699"/>
    </source>
</evidence>
<dbReference type="InterPro" id="IPR029028">
    <property type="entry name" value="Alpha/beta_knot_MTases"/>
</dbReference>
<dbReference type="EMBL" id="BAAADO010000001">
    <property type="protein sequence ID" value="GAA0482800.1"/>
    <property type="molecule type" value="Genomic_DNA"/>
</dbReference>
<reference evidence="15 16" key="1">
    <citation type="journal article" date="2019" name="Int. J. Syst. Evol. Microbiol.">
        <title>The Global Catalogue of Microorganisms (GCM) 10K type strain sequencing project: providing services to taxonomists for standard genome sequencing and annotation.</title>
        <authorList>
            <consortium name="The Broad Institute Genomics Platform"/>
            <consortium name="The Broad Institute Genome Sequencing Center for Infectious Disease"/>
            <person name="Wu L."/>
            <person name="Ma J."/>
        </authorList>
    </citation>
    <scope>NUCLEOTIDE SEQUENCE [LARGE SCALE GENOMIC DNA]</scope>
    <source>
        <strain evidence="15 16">JCM 12389</strain>
    </source>
</reference>
<keyword evidence="6 12" id="KW-0698">rRNA processing</keyword>
<keyword evidence="16" id="KW-1185">Reference proteome</keyword>
<dbReference type="NCBIfam" id="NF008691">
    <property type="entry name" value="PRK11713.1-4"/>
    <property type="match status" value="1"/>
</dbReference>
<sequence length="250" mass="28559">MQRYFVPESGWTDSKVVLRDDDAHHISNVMRMTAEDQIICNHPKGRAALCQIEDVSPEEVSARILDWLNEHKEMPVKVTIAQALPKGDKLDLIVQKGTELGAHAFIPFKGDRSIVKWDQKKADKKIRRLEKIAKEAGEQSHRTSIPSIHHMKSFKELLLAADQFDHLIVASEVEAKKESPTLLGNIISTIQPDEHVLIVVGPEGGFSQQELEQLMKENFYFTRFGPRILRTETAPLYFLSVMSYQFEELR</sequence>
<feature type="domain" description="Ribosomal RNA small subunit methyltransferase E PUA-like" evidence="14">
    <location>
        <begin position="18"/>
        <end position="65"/>
    </location>
</feature>
<dbReference type="EC" id="2.1.1.193" evidence="3 12"/>